<dbReference type="InterPro" id="IPR023996">
    <property type="entry name" value="TonB-dep_OMP_SusC/RagA"/>
</dbReference>
<dbReference type="InterPro" id="IPR039426">
    <property type="entry name" value="TonB-dep_rcpt-like"/>
</dbReference>
<organism evidence="13 14">
    <name type="scientific">Draconibacterium sediminis</name>
    <dbReference type="NCBI Taxonomy" id="1544798"/>
    <lineage>
        <taxon>Bacteria</taxon>
        <taxon>Pseudomonadati</taxon>
        <taxon>Bacteroidota</taxon>
        <taxon>Bacteroidia</taxon>
        <taxon>Marinilabiliales</taxon>
        <taxon>Prolixibacteraceae</taxon>
        <taxon>Draconibacterium</taxon>
    </lineage>
</organism>
<feature type="domain" description="TonB-dependent receptor plug" evidence="12">
    <location>
        <begin position="121"/>
        <end position="228"/>
    </location>
</feature>
<evidence type="ECO:0000256" key="8">
    <source>
        <dbReference type="PROSITE-ProRule" id="PRU01360"/>
    </source>
</evidence>
<dbReference type="STRING" id="1544798.LH29_09145"/>
<dbReference type="AlphaFoldDB" id="A0A0D8JF11"/>
<dbReference type="InterPro" id="IPR023997">
    <property type="entry name" value="TonB-dep_OMP_SusC/RagA_CS"/>
</dbReference>
<evidence type="ECO:0000259" key="11">
    <source>
        <dbReference type="Pfam" id="PF00593"/>
    </source>
</evidence>
<protein>
    <submittedName>
        <fullName evidence="13">Membrane protein</fullName>
    </submittedName>
</protein>
<evidence type="ECO:0000256" key="5">
    <source>
        <dbReference type="ARBA" id="ARBA00023077"/>
    </source>
</evidence>
<dbReference type="EMBL" id="JRHC01000001">
    <property type="protein sequence ID" value="KJF45505.1"/>
    <property type="molecule type" value="Genomic_DNA"/>
</dbReference>
<dbReference type="Gene3D" id="2.60.40.1120">
    <property type="entry name" value="Carboxypeptidase-like, regulatory domain"/>
    <property type="match status" value="1"/>
</dbReference>
<dbReference type="SUPFAM" id="SSF56935">
    <property type="entry name" value="Porins"/>
    <property type="match status" value="1"/>
</dbReference>
<sequence>MMKLIKLKKAGKGIFIVLLSLLSTVSFAQQATVSGNVTDSNGESLPGVTIIEKGTTNGTITGIDGDYTISVSTDATLVFSFVGMLKQEIAVGNQTTINVQLNEEAIGLDQIVVTGYQTQKKADLTGAISVVEMDEVKETPTGNAIKALQGRVAGLYVTTDGNPGSFATVRIRGGSTMGGGSNDPLYIIDGVPTTGGIEQLNPNDIESMQVLKDASAASIYGSRANNGVILITTKKGKEGVTKVEFSSYATIQQYTSKLDVLNTYDRGYVNWQAAINDGLTPTSSIYKYDWHLDGDNAVLDKILLPEYIDPAQTMRPADTRWYDEISQTSLIQSYNLTISNGNERGSSLISLNYYNHDGIIKETNSNKITARINSDYNFWDGKLKVGENLNVSKIYNAEIPTGDVMYLALVQQPVVPVNSVDGGWGGPAPGMTDRHNPVRLIEQNKQNKGKSSRVFGNIYADLEIMKGLHFRTSYGVDYTQTYRRKMDYSYVSGFLISDINRTTTSQSHNLSWTWTNTLNYKFEKEKHSLDVVAGTEAIKYEDEWFWASREGFVLEDPDYMYLDAGTEKVLNGGGGSGNSLFSVFAKANYVYDSKYLFSATLRRDGSSRFGKDNLYGIFPAFSLGWRISEENFMESVSSVSNLKLRAGWGITGNQQISNEAIYSIYRTDYGVDPTWVFDSGTAYDIMGVDTGTLPSGFRKIREGNPLLKWEEANQTNLGIDFGFFDQTIYGSIDYFFKETKDILIEPPYLAVKGEGGNQWVNGATLENKGWEVVFGYRKDFASGLSMDLAANVSSYKREVTYLPDEVLTGYPGDPGTNKTVIGHSDLVHFGYIADGIFQNQDEVNAHAEQTGKGVGRIRYKDIGGLDADGNFVYEPDGVVDALDRTWLGDPNPDFEYGLNASFSYKDFDLNIFFQGIYGADVYNEFKHLTDFTSIWQGTNFGSRTLDAWTPNNTGSTIPMLTLTDTNNENRGSTYFIENGSYLKLRNLQLGYNLPKNLVNKAKLSSARVYLQGQNLFTIKDSKGNDQFTGVDPESPGFAYPIPASYTIGVNLTF</sequence>
<evidence type="ECO:0000259" key="12">
    <source>
        <dbReference type="Pfam" id="PF07715"/>
    </source>
</evidence>
<keyword evidence="3 8" id="KW-1134">Transmembrane beta strand</keyword>
<evidence type="ECO:0000313" key="13">
    <source>
        <dbReference type="EMBL" id="KJF45505.1"/>
    </source>
</evidence>
<feature type="domain" description="TonB-dependent receptor-like beta-barrel" evidence="11">
    <location>
        <begin position="469"/>
        <end position="1015"/>
    </location>
</feature>
<dbReference type="Gene3D" id="2.40.170.20">
    <property type="entry name" value="TonB-dependent receptor, beta-barrel domain"/>
    <property type="match status" value="1"/>
</dbReference>
<keyword evidence="2 8" id="KW-0813">Transport</keyword>
<dbReference type="RefSeq" id="WP_045027817.1">
    <property type="nucleotide sequence ID" value="NZ_JRHC01000001.1"/>
</dbReference>
<dbReference type="Pfam" id="PF07715">
    <property type="entry name" value="Plug"/>
    <property type="match status" value="1"/>
</dbReference>
<dbReference type="Gene3D" id="2.170.130.10">
    <property type="entry name" value="TonB-dependent receptor, plug domain"/>
    <property type="match status" value="1"/>
</dbReference>
<evidence type="ECO:0000256" key="6">
    <source>
        <dbReference type="ARBA" id="ARBA00023136"/>
    </source>
</evidence>
<evidence type="ECO:0000256" key="4">
    <source>
        <dbReference type="ARBA" id="ARBA00022692"/>
    </source>
</evidence>
<name>A0A0D8JF11_9BACT</name>
<dbReference type="SUPFAM" id="SSF49464">
    <property type="entry name" value="Carboxypeptidase regulatory domain-like"/>
    <property type="match status" value="1"/>
</dbReference>
<evidence type="ECO:0000313" key="14">
    <source>
        <dbReference type="Proteomes" id="UP000032544"/>
    </source>
</evidence>
<dbReference type="NCBIfam" id="TIGR04056">
    <property type="entry name" value="OMP_RagA_SusC"/>
    <property type="match status" value="1"/>
</dbReference>
<keyword evidence="4 8" id="KW-0812">Transmembrane</keyword>
<dbReference type="PROSITE" id="PS52016">
    <property type="entry name" value="TONB_DEPENDENT_REC_3"/>
    <property type="match status" value="1"/>
</dbReference>
<keyword evidence="10" id="KW-0732">Signal</keyword>
<keyword evidence="7 8" id="KW-0998">Cell outer membrane</keyword>
<comment type="caution">
    <text evidence="13">The sequence shown here is derived from an EMBL/GenBank/DDBJ whole genome shotgun (WGS) entry which is preliminary data.</text>
</comment>
<dbReference type="Pfam" id="PF00593">
    <property type="entry name" value="TonB_dep_Rec_b-barrel"/>
    <property type="match status" value="1"/>
</dbReference>
<gene>
    <name evidence="13" type="ORF">LH29_09145</name>
</gene>
<dbReference type="InterPro" id="IPR000531">
    <property type="entry name" value="Beta-barrel_TonB"/>
</dbReference>
<dbReference type="InterPro" id="IPR008969">
    <property type="entry name" value="CarboxyPept-like_regulatory"/>
</dbReference>
<evidence type="ECO:0000256" key="2">
    <source>
        <dbReference type="ARBA" id="ARBA00022448"/>
    </source>
</evidence>
<keyword evidence="14" id="KW-1185">Reference proteome</keyword>
<dbReference type="Pfam" id="PF13715">
    <property type="entry name" value="CarbopepD_reg_2"/>
    <property type="match status" value="1"/>
</dbReference>
<feature type="chain" id="PRO_5002331069" evidence="10">
    <location>
        <begin position="29"/>
        <end position="1053"/>
    </location>
</feature>
<evidence type="ECO:0000256" key="1">
    <source>
        <dbReference type="ARBA" id="ARBA00004571"/>
    </source>
</evidence>
<dbReference type="GO" id="GO:0009279">
    <property type="term" value="C:cell outer membrane"/>
    <property type="evidence" value="ECO:0007669"/>
    <property type="project" value="UniProtKB-SubCell"/>
</dbReference>
<evidence type="ECO:0000256" key="7">
    <source>
        <dbReference type="ARBA" id="ARBA00023237"/>
    </source>
</evidence>
<dbReference type="OrthoDB" id="1109428at2"/>
<dbReference type="InterPro" id="IPR012910">
    <property type="entry name" value="Plug_dom"/>
</dbReference>
<dbReference type="Proteomes" id="UP000032544">
    <property type="component" value="Unassembled WGS sequence"/>
</dbReference>
<accession>A0A0D8JF11</accession>
<proteinExistence type="inferred from homology"/>
<comment type="similarity">
    <text evidence="8 9">Belongs to the TonB-dependent receptor family.</text>
</comment>
<evidence type="ECO:0000256" key="9">
    <source>
        <dbReference type="RuleBase" id="RU003357"/>
    </source>
</evidence>
<dbReference type="PATRIC" id="fig|1544798.3.peg.1839"/>
<dbReference type="InterPro" id="IPR036942">
    <property type="entry name" value="Beta-barrel_TonB_sf"/>
</dbReference>
<evidence type="ECO:0000256" key="10">
    <source>
        <dbReference type="SAM" id="SignalP"/>
    </source>
</evidence>
<comment type="subcellular location">
    <subcellularLocation>
        <location evidence="1 8">Cell outer membrane</location>
        <topology evidence="1 8">Multi-pass membrane protein</topology>
    </subcellularLocation>
</comment>
<keyword evidence="5 9" id="KW-0798">TonB box</keyword>
<reference evidence="13 14" key="1">
    <citation type="submission" date="2014-09" db="EMBL/GenBank/DDBJ databases">
        <title>Draft Genome Sequence of Draconibacterium sp. JN14CK-3.</title>
        <authorList>
            <person name="Dong C."/>
            <person name="Lai Q."/>
            <person name="Shao Z."/>
        </authorList>
    </citation>
    <scope>NUCLEOTIDE SEQUENCE [LARGE SCALE GENOMIC DNA]</scope>
    <source>
        <strain evidence="13 14">JN14CK-3</strain>
    </source>
</reference>
<dbReference type="NCBIfam" id="TIGR04057">
    <property type="entry name" value="SusC_RagA_signa"/>
    <property type="match status" value="1"/>
</dbReference>
<feature type="signal peptide" evidence="10">
    <location>
        <begin position="1"/>
        <end position="28"/>
    </location>
</feature>
<dbReference type="InterPro" id="IPR037066">
    <property type="entry name" value="Plug_dom_sf"/>
</dbReference>
<keyword evidence="6 8" id="KW-0472">Membrane</keyword>
<evidence type="ECO:0000256" key="3">
    <source>
        <dbReference type="ARBA" id="ARBA00022452"/>
    </source>
</evidence>